<dbReference type="GO" id="GO:0004674">
    <property type="term" value="F:protein serine/threonine kinase activity"/>
    <property type="evidence" value="ECO:0007669"/>
    <property type="project" value="UniProtKB-KW"/>
</dbReference>
<evidence type="ECO:0000256" key="1">
    <source>
        <dbReference type="RuleBase" id="RU364109"/>
    </source>
</evidence>
<keyword evidence="1" id="KW-0547">Nucleotide-binding</keyword>
<dbReference type="OrthoDB" id="6710729at2759"/>
<comment type="similarity">
    <text evidence="1">Belongs to the PI3/PI4-kinase family.</text>
</comment>
<gene>
    <name evidence="3" type="primary">LOC109046364</name>
</gene>
<organism evidence="3">
    <name type="scientific">Cyprinus carpio</name>
    <name type="common">Common carp</name>
    <dbReference type="NCBI Taxonomy" id="7962"/>
    <lineage>
        <taxon>Eukaryota</taxon>
        <taxon>Metazoa</taxon>
        <taxon>Chordata</taxon>
        <taxon>Craniata</taxon>
        <taxon>Vertebrata</taxon>
        <taxon>Euteleostomi</taxon>
        <taxon>Actinopterygii</taxon>
        <taxon>Neopterygii</taxon>
        <taxon>Teleostei</taxon>
        <taxon>Ostariophysi</taxon>
        <taxon>Cypriniformes</taxon>
        <taxon>Cyprinidae</taxon>
        <taxon>Cyprininae</taxon>
        <taxon>Cyprinus</taxon>
    </lineage>
</organism>
<name>A0A9Q9WMS6_CYPCA</name>
<dbReference type="Pfam" id="PF11865">
    <property type="entry name" value="mTOR_dom"/>
    <property type="match status" value="1"/>
</dbReference>
<evidence type="ECO:0000313" key="3">
    <source>
        <dbReference type="RefSeq" id="XP_042586293.1"/>
    </source>
</evidence>
<keyword evidence="1" id="KW-0067">ATP-binding</keyword>
<keyword evidence="1" id="KW-0418">Kinase</keyword>
<accession>A0A9Q9WMS6</accession>
<dbReference type="Proteomes" id="UP001155660">
    <property type="component" value="Chromosome B8"/>
</dbReference>
<protein>
    <recommendedName>
        <fullName evidence="1">Serine/threonine-protein kinase TOR</fullName>
        <ecNumber evidence="1">2.7.11.1</ecNumber>
    </recommendedName>
</protein>
<keyword evidence="1" id="KW-0723">Serine/threonine-protein kinase</keyword>
<dbReference type="GeneID" id="109046364"/>
<evidence type="ECO:0000259" key="2">
    <source>
        <dbReference type="SMART" id="SM01346"/>
    </source>
</evidence>
<dbReference type="EC" id="2.7.11.1" evidence="1"/>
<dbReference type="AlphaFoldDB" id="A0A9Q9WMS6"/>
<dbReference type="KEGG" id="ccar:109046364"/>
<comment type="catalytic activity">
    <reaction evidence="1">
        <text>L-threonyl-[protein] + ATP = O-phospho-L-threonyl-[protein] + ADP + H(+)</text>
        <dbReference type="Rhea" id="RHEA:46608"/>
        <dbReference type="Rhea" id="RHEA-COMP:11060"/>
        <dbReference type="Rhea" id="RHEA-COMP:11605"/>
        <dbReference type="ChEBI" id="CHEBI:15378"/>
        <dbReference type="ChEBI" id="CHEBI:30013"/>
        <dbReference type="ChEBI" id="CHEBI:30616"/>
        <dbReference type="ChEBI" id="CHEBI:61977"/>
        <dbReference type="ChEBI" id="CHEBI:456216"/>
        <dbReference type="EC" id="2.7.11.1"/>
    </reaction>
</comment>
<proteinExistence type="inferred from homology"/>
<dbReference type="GO" id="GO:0005524">
    <property type="term" value="F:ATP binding"/>
    <property type="evidence" value="ECO:0007669"/>
    <property type="project" value="UniProtKB-KW"/>
</dbReference>
<reference evidence="3" key="1">
    <citation type="submission" date="2025-08" db="UniProtKB">
        <authorList>
            <consortium name="RefSeq"/>
        </authorList>
    </citation>
    <scope>IDENTIFICATION</scope>
    <source>
        <tissue evidence="3">Muscle</tissue>
    </source>
</reference>
<dbReference type="RefSeq" id="XP_042586293.1">
    <property type="nucleotide sequence ID" value="XM_042730359.1"/>
</dbReference>
<dbReference type="SMART" id="SM01346">
    <property type="entry name" value="DUF3385"/>
    <property type="match status" value="1"/>
</dbReference>
<sequence length="194" mass="21674">MTVIHKQKQNTNKVQAWSSLVFDCCLSFIYPSGAPPWDSRPALILKLKDPNPNPGVVISVLATIGELAQVALWTLGQQVASTGYVVEPYRKYPSLLEVLLNFLKTEQNQGIRREAIRVLGQLGALDPYKHKVNIGMIDQSCDASAVSLFPSPARIQFLFQQMGMVVCFVKIHIQPYMDDIFTLIRPEMGTSKPK</sequence>
<keyword evidence="1" id="KW-0808">Transferase</keyword>
<dbReference type="InterPro" id="IPR024585">
    <property type="entry name" value="mTOR_dom"/>
</dbReference>
<feature type="domain" description="Serine/threonine-protein kinase mTOR" evidence="2">
    <location>
        <begin position="85"/>
        <end position="170"/>
    </location>
</feature>